<comment type="caution">
    <text evidence="1">The sequence shown here is derived from an EMBL/GenBank/DDBJ whole genome shotgun (WGS) entry which is preliminary data.</text>
</comment>
<keyword evidence="2" id="KW-1185">Reference proteome</keyword>
<feature type="non-terminal residue" evidence="1">
    <location>
        <position position="50"/>
    </location>
</feature>
<organism evidence="1 2">
    <name type="scientific">Smittium culicis</name>
    <dbReference type="NCBI Taxonomy" id="133412"/>
    <lineage>
        <taxon>Eukaryota</taxon>
        <taxon>Fungi</taxon>
        <taxon>Fungi incertae sedis</taxon>
        <taxon>Zoopagomycota</taxon>
        <taxon>Kickxellomycotina</taxon>
        <taxon>Harpellomycetes</taxon>
        <taxon>Harpellales</taxon>
        <taxon>Legeriomycetaceae</taxon>
        <taxon>Smittium</taxon>
    </lineage>
</organism>
<evidence type="ECO:0000313" key="2">
    <source>
        <dbReference type="Proteomes" id="UP000187283"/>
    </source>
</evidence>
<evidence type="ECO:0000313" key="1">
    <source>
        <dbReference type="EMBL" id="OMJ26354.1"/>
    </source>
</evidence>
<accession>A0A1R1YHK7</accession>
<sequence length="50" mass="5959">MVVDNQLFSHWLQIRSMWFDRLRHTQNAEGAKFSKFLVDDFYARQALGSP</sequence>
<dbReference type="AlphaFoldDB" id="A0A1R1YHK7"/>
<reference evidence="1 2" key="1">
    <citation type="submission" date="2017-01" db="EMBL/GenBank/DDBJ databases">
        <authorList>
            <person name="Mah S.A."/>
            <person name="Swanson W.J."/>
            <person name="Moy G.W."/>
            <person name="Vacquier V.D."/>
        </authorList>
    </citation>
    <scope>NUCLEOTIDE SEQUENCE [LARGE SCALE GENOMIC DNA]</scope>
    <source>
        <strain evidence="1 2">GSMNP</strain>
    </source>
</reference>
<dbReference type="Proteomes" id="UP000187283">
    <property type="component" value="Unassembled WGS sequence"/>
</dbReference>
<gene>
    <name evidence="1" type="ORF">AYI70_g236</name>
</gene>
<proteinExistence type="predicted"/>
<name>A0A1R1YHK7_9FUNG</name>
<protein>
    <submittedName>
        <fullName evidence="1">Uncharacterized protein</fullName>
    </submittedName>
</protein>
<dbReference type="EMBL" id="LSSN01000028">
    <property type="protein sequence ID" value="OMJ26354.1"/>
    <property type="molecule type" value="Genomic_DNA"/>
</dbReference>